<name>A0ABQ3Z631_9ACTN</name>
<dbReference type="InterPro" id="IPR027417">
    <property type="entry name" value="P-loop_NTPase"/>
</dbReference>
<dbReference type="Proteomes" id="UP000637628">
    <property type="component" value="Unassembled WGS sequence"/>
</dbReference>
<dbReference type="InterPro" id="IPR010982">
    <property type="entry name" value="Lambda_DNA-bd_dom_sf"/>
</dbReference>
<evidence type="ECO:0000313" key="2">
    <source>
        <dbReference type="EMBL" id="GIE05285.1"/>
    </source>
</evidence>
<dbReference type="SMART" id="SM00530">
    <property type="entry name" value="HTH_XRE"/>
    <property type="match status" value="1"/>
</dbReference>
<organism evidence="2 3">
    <name type="scientific">Paractinoplanes durhamensis</name>
    <dbReference type="NCBI Taxonomy" id="113563"/>
    <lineage>
        <taxon>Bacteria</taxon>
        <taxon>Bacillati</taxon>
        <taxon>Actinomycetota</taxon>
        <taxon>Actinomycetes</taxon>
        <taxon>Micromonosporales</taxon>
        <taxon>Micromonosporaceae</taxon>
        <taxon>Paractinoplanes</taxon>
    </lineage>
</organism>
<dbReference type="SUPFAM" id="SSF48452">
    <property type="entry name" value="TPR-like"/>
    <property type="match status" value="1"/>
</dbReference>
<protein>
    <recommendedName>
        <fullName evidence="1">HTH cro/C1-type domain-containing protein</fullName>
    </recommendedName>
</protein>
<proteinExistence type="predicted"/>
<reference evidence="2 3" key="1">
    <citation type="submission" date="2021-01" db="EMBL/GenBank/DDBJ databases">
        <title>Whole genome shotgun sequence of Actinoplanes durhamensis NBRC 14914.</title>
        <authorList>
            <person name="Komaki H."/>
            <person name="Tamura T."/>
        </authorList>
    </citation>
    <scope>NUCLEOTIDE SEQUENCE [LARGE SCALE GENOMIC DNA]</scope>
    <source>
        <strain evidence="2 3">NBRC 14914</strain>
    </source>
</reference>
<evidence type="ECO:0000259" key="1">
    <source>
        <dbReference type="PROSITE" id="PS50943"/>
    </source>
</evidence>
<dbReference type="RefSeq" id="WP_203732810.1">
    <property type="nucleotide sequence ID" value="NZ_BAAATX010000038.1"/>
</dbReference>
<dbReference type="EMBL" id="BOML01000053">
    <property type="protein sequence ID" value="GIE05285.1"/>
    <property type="molecule type" value="Genomic_DNA"/>
</dbReference>
<comment type="caution">
    <text evidence="2">The sequence shown here is derived from an EMBL/GenBank/DDBJ whole genome shotgun (WGS) entry which is preliminary data.</text>
</comment>
<dbReference type="Gene3D" id="1.25.40.10">
    <property type="entry name" value="Tetratricopeptide repeat domain"/>
    <property type="match status" value="1"/>
</dbReference>
<accession>A0ABQ3Z631</accession>
<dbReference type="Pfam" id="PF13424">
    <property type="entry name" value="TPR_12"/>
    <property type="match status" value="1"/>
</dbReference>
<dbReference type="Pfam" id="PF13560">
    <property type="entry name" value="HTH_31"/>
    <property type="match status" value="1"/>
</dbReference>
<dbReference type="SUPFAM" id="SSF52540">
    <property type="entry name" value="P-loop containing nucleoside triphosphate hydrolases"/>
    <property type="match status" value="1"/>
</dbReference>
<dbReference type="PANTHER" id="PTHR47691">
    <property type="entry name" value="REGULATOR-RELATED"/>
    <property type="match status" value="1"/>
</dbReference>
<dbReference type="Gene3D" id="1.10.260.40">
    <property type="entry name" value="lambda repressor-like DNA-binding domains"/>
    <property type="match status" value="1"/>
</dbReference>
<evidence type="ECO:0000313" key="3">
    <source>
        <dbReference type="Proteomes" id="UP000637628"/>
    </source>
</evidence>
<dbReference type="SUPFAM" id="SSF47413">
    <property type="entry name" value="lambda repressor-like DNA-binding domains"/>
    <property type="match status" value="1"/>
</dbReference>
<dbReference type="PROSITE" id="PS50943">
    <property type="entry name" value="HTH_CROC1"/>
    <property type="match status" value="1"/>
</dbReference>
<dbReference type="InterPro" id="IPR001387">
    <property type="entry name" value="Cro/C1-type_HTH"/>
</dbReference>
<feature type="domain" description="HTH cro/C1-type" evidence="1">
    <location>
        <begin position="18"/>
        <end position="73"/>
    </location>
</feature>
<dbReference type="PANTHER" id="PTHR47691:SF3">
    <property type="entry name" value="HTH-TYPE TRANSCRIPTIONAL REGULATOR RV0890C-RELATED"/>
    <property type="match status" value="1"/>
</dbReference>
<dbReference type="CDD" id="cd00093">
    <property type="entry name" value="HTH_XRE"/>
    <property type="match status" value="1"/>
</dbReference>
<keyword evidence="3" id="KW-1185">Reference proteome</keyword>
<dbReference type="Gene3D" id="3.40.50.300">
    <property type="entry name" value="P-loop containing nucleotide triphosphate hydrolases"/>
    <property type="match status" value="1"/>
</dbReference>
<gene>
    <name evidence="2" type="ORF">Adu01nite_66350</name>
</gene>
<sequence>MAADGGAGQGGGSFAVVLRRHRLRSKLTQEELAARAAIGVRTVRDLERGRASRPQRTTVELLAAALGLAGPERDTFLAAARGHAEEALPPTPFLQMPPTIELIGRDDDAAELVARLSDSDGPRGVTLVGIAGVGKTSLGLVVSHRAATAYPGGVAGIVITEGLSVGEMLSGIAAVFGVGRADDLTGHFAGRAALLFVDGVERAPETGAEALSRLLDQLPAMRFLATGRHPVGLPAERVWPLAPLVAPPPETANTIAAISAYPAVGLFLDRLGRVRHTELEPDEIEPLATLVRRLGGIPLAIELAAARGRVLTIPEILERYGDRVLDLDRPAGAPDGVVSLRDAVAASYRLLNAGEQHALRRLAMFRYRWSLALAEQITEGTQTDGADVVHLLDRLLELGLLNVRGRRTFRFRLLDVVRDYSAERAAAADELTDARRRHALVFADLAQQIAPDLIGTGLTDAATRLDDVVGDLGTALAFAAAEDPQTALRIAAALPRWWRFRGRDVSGRQWLRRLLDDPRTADADPATRAWAKVGLAQLALEHGAGAEEIGSATAAVAEFERLGSGAGQLAAHTQLASLWMTIGGHDQARRHGAAALALARESGRIRDMAVAENNLTWHEIREGDLPAARRRLAAVDELAGRCGEERLRAVALTNLAEVARLDGRPEEAERLGRSAMPELDRVGDPNHRRRLLVTIGLALAESGRIVEAQEILERLRLPEDQAPDGPAAVVEAAVALQLGEQKRAAECFARAAEAYEGAHDLRDVVEALAGFIVSTPNQEDRAAAVLRMADLCRSGGITLLPRERDRLGPAITAQVVG</sequence>
<dbReference type="InterPro" id="IPR011990">
    <property type="entry name" value="TPR-like_helical_dom_sf"/>
</dbReference>